<keyword evidence="2" id="KW-1185">Reference proteome</keyword>
<evidence type="ECO:0000313" key="1">
    <source>
        <dbReference type="EMBL" id="OPX56654.1"/>
    </source>
</evidence>
<proteinExistence type="predicted"/>
<protein>
    <submittedName>
        <fullName evidence="1">Uncharacterized protein</fullName>
    </submittedName>
</protein>
<dbReference type="EMBL" id="MTSM01000002">
    <property type="protein sequence ID" value="OPX56654.1"/>
    <property type="molecule type" value="Genomic_DNA"/>
</dbReference>
<gene>
    <name evidence="1" type="ORF">BTE48_01775</name>
</gene>
<sequence>MGLWTERAFRAVRTPIALIRVKVSQLRVAQLGAKVNASFAHATKVFALILKSQTSIVYSGGFNRTKLI</sequence>
<evidence type="ECO:0000313" key="2">
    <source>
        <dbReference type="Proteomes" id="UP000191418"/>
    </source>
</evidence>
<comment type="caution">
    <text evidence="1">The sequence shown here is derived from an EMBL/GenBank/DDBJ whole genome shotgun (WGS) entry which is preliminary data.</text>
</comment>
<name>A0A1V4T9G7_9GAMM</name>
<dbReference type="AlphaFoldDB" id="A0A1V4T9G7"/>
<reference evidence="1 2" key="1">
    <citation type="submission" date="2017-01" db="EMBL/GenBank/DDBJ databases">
        <title>Genome Sequencing of a Marine Spirillum, Oceanospirillum multiglobuliferum ATCC 33336, from Japan.</title>
        <authorList>
            <person name="Carney J.G."/>
            <person name="Trachtenberg A.M."/>
            <person name="Rheaume B.A."/>
            <person name="Linnane J.D."/>
            <person name="Pitts N.L."/>
            <person name="Mykles D.L."/>
            <person name="Maclea K.S."/>
        </authorList>
    </citation>
    <scope>NUCLEOTIDE SEQUENCE [LARGE SCALE GENOMIC DNA]</scope>
    <source>
        <strain evidence="1 2">ATCC 33336</strain>
    </source>
</reference>
<organism evidence="1 2">
    <name type="scientific">Oceanospirillum multiglobuliferum</name>
    <dbReference type="NCBI Taxonomy" id="64969"/>
    <lineage>
        <taxon>Bacteria</taxon>
        <taxon>Pseudomonadati</taxon>
        <taxon>Pseudomonadota</taxon>
        <taxon>Gammaproteobacteria</taxon>
        <taxon>Oceanospirillales</taxon>
        <taxon>Oceanospirillaceae</taxon>
        <taxon>Oceanospirillum</taxon>
    </lineage>
</organism>
<accession>A0A1V4T9G7</accession>
<dbReference type="Proteomes" id="UP000191418">
    <property type="component" value="Unassembled WGS sequence"/>
</dbReference>